<dbReference type="Gene3D" id="1.20.120.160">
    <property type="entry name" value="HPT domain"/>
    <property type="match status" value="1"/>
</dbReference>
<evidence type="ECO:0000259" key="11">
    <source>
        <dbReference type="PROSITE" id="PS50851"/>
    </source>
</evidence>
<evidence type="ECO:0000313" key="14">
    <source>
        <dbReference type="Proteomes" id="UP001501195"/>
    </source>
</evidence>
<feature type="region of interest" description="Disordered" evidence="9">
    <location>
        <begin position="382"/>
        <end position="425"/>
    </location>
</feature>
<feature type="domain" description="Histidine kinase" evidence="10">
    <location>
        <begin position="469"/>
        <end position="680"/>
    </location>
</feature>
<dbReference type="RefSeq" id="WP_345713708.1">
    <property type="nucleotide sequence ID" value="NZ_BAABIL010000585.1"/>
</dbReference>
<dbReference type="Gene3D" id="1.10.287.560">
    <property type="entry name" value="Histidine kinase CheA-like, homodimeric domain"/>
    <property type="match status" value="1"/>
</dbReference>
<dbReference type="Gene3D" id="2.30.30.40">
    <property type="entry name" value="SH3 Domains"/>
    <property type="match status" value="1"/>
</dbReference>
<dbReference type="EMBL" id="BAABIL010000585">
    <property type="protein sequence ID" value="GAA4656999.1"/>
    <property type="molecule type" value="Genomic_DNA"/>
</dbReference>
<dbReference type="InterPro" id="IPR037006">
    <property type="entry name" value="CheA-like_homodim_sf"/>
</dbReference>
<dbReference type="SMART" id="SM00387">
    <property type="entry name" value="HATPase_c"/>
    <property type="match status" value="1"/>
</dbReference>
<dbReference type="Gene3D" id="3.30.565.10">
    <property type="entry name" value="Histidine kinase-like ATPase, C-terminal domain"/>
    <property type="match status" value="1"/>
</dbReference>
<dbReference type="InterPro" id="IPR002545">
    <property type="entry name" value="CheW-lke_dom"/>
</dbReference>
<dbReference type="PROSITE" id="PS50894">
    <property type="entry name" value="HPT"/>
    <property type="match status" value="1"/>
</dbReference>
<dbReference type="EC" id="2.7.13.3" evidence="3"/>
<dbReference type="Pfam" id="PF01627">
    <property type="entry name" value="Hpt"/>
    <property type="match status" value="1"/>
</dbReference>
<evidence type="ECO:0000256" key="4">
    <source>
        <dbReference type="ARBA" id="ARBA00022553"/>
    </source>
</evidence>
<dbReference type="CDD" id="cd00088">
    <property type="entry name" value="HPT"/>
    <property type="match status" value="1"/>
</dbReference>
<gene>
    <name evidence="13" type="ORF">GCM10023225_31620</name>
</gene>
<dbReference type="PRINTS" id="PR00344">
    <property type="entry name" value="BCTRLSENSOR"/>
</dbReference>
<dbReference type="SUPFAM" id="SSF55874">
    <property type="entry name" value="ATPase domain of HSP90 chaperone/DNA topoisomerase II/histidine kinase"/>
    <property type="match status" value="1"/>
</dbReference>
<dbReference type="Proteomes" id="UP001501195">
    <property type="component" value="Unassembled WGS sequence"/>
</dbReference>
<evidence type="ECO:0000256" key="3">
    <source>
        <dbReference type="ARBA" id="ARBA00012438"/>
    </source>
</evidence>
<feature type="compositionally biased region" description="Basic and acidic residues" evidence="9">
    <location>
        <begin position="408"/>
        <end position="417"/>
    </location>
</feature>
<comment type="catalytic activity">
    <reaction evidence="1">
        <text>ATP + protein L-histidine = ADP + protein N-phospho-L-histidine.</text>
        <dbReference type="EC" id="2.7.13.3"/>
    </reaction>
</comment>
<dbReference type="PROSITE" id="PS50851">
    <property type="entry name" value="CHEW"/>
    <property type="match status" value="1"/>
</dbReference>
<feature type="domain" description="HPt" evidence="12">
    <location>
        <begin position="1"/>
        <end position="102"/>
    </location>
</feature>
<evidence type="ECO:0000256" key="2">
    <source>
        <dbReference type="ARBA" id="ARBA00004236"/>
    </source>
</evidence>
<dbReference type="Pfam" id="PF02518">
    <property type="entry name" value="HATPase_c"/>
    <property type="match status" value="1"/>
</dbReference>
<evidence type="ECO:0000256" key="6">
    <source>
        <dbReference type="ARBA" id="ARBA00022777"/>
    </source>
</evidence>
<feature type="modified residue" description="Phosphohistidine" evidence="8">
    <location>
        <position position="45"/>
    </location>
</feature>
<dbReference type="PANTHER" id="PTHR43395:SF1">
    <property type="entry name" value="CHEMOTAXIS PROTEIN CHEA"/>
    <property type="match status" value="1"/>
</dbReference>
<dbReference type="InterPro" id="IPR003594">
    <property type="entry name" value="HATPase_dom"/>
</dbReference>
<accession>A0ABP8VB86</accession>
<dbReference type="SUPFAM" id="SSF47226">
    <property type="entry name" value="Histidine-containing phosphotransfer domain, HPT domain"/>
    <property type="match status" value="1"/>
</dbReference>
<evidence type="ECO:0000313" key="13">
    <source>
        <dbReference type="EMBL" id="GAA4656999.1"/>
    </source>
</evidence>
<keyword evidence="6" id="KW-0418">Kinase</keyword>
<dbReference type="InterPro" id="IPR004358">
    <property type="entry name" value="Sig_transdc_His_kin-like_C"/>
</dbReference>
<dbReference type="InterPro" id="IPR036890">
    <property type="entry name" value="HATPase_C_sf"/>
</dbReference>
<comment type="subcellular location">
    <subcellularLocation>
        <location evidence="2">Cell membrane</location>
    </subcellularLocation>
</comment>
<sequence>MSNPLLVQFVAESADLLADVDDGLLRLEQDPGDRDLVNAVFRAAHTFKGSSGLFDLPELTRLTHAAEDLLDAVRSGTLALEPAMVDGLLAAFDAVRRWMPAIESTGRVPAGADAEGEAISSRLRTFLGDGTGTAAGAPPATATPATVQPLPEWVRDLDETVLTELRTWLDLTGSTLRAARYTPDSGCFFRGEDPLGLVRQVPAVENLAITTPQPLAGIDEIDEYDCVLQFTLLTRAGTGELGHVFRYVPDQLATAEVCAENLGWLLDGTGPTAEATGGTGEPDPAAAARAAELTWYGELLRAQTHVLAAGAGDDETATATFDARTRAAGHAALRVAAALGEDTTVGAEVLADALAFGDTGELQMWITGLAVGAVTDADHATRAAGAGAPPAGAAAPAATPTGTPDAPAPEHAERAATTEDATPTNRVLKVEQAKVDQLLDLVGELVVAKNALPFVAQEAEDAGARALARRLRDEFAAISRVSEELQQAVMDVRMLPVSTAFARVPRLVRDLSRKLGKNVRLVQEGEDTAADKDVIEMLAEPLVHLVRNSLDHGIETPADREGAGKPAEATLTLRAAPDGDAVVVEIVDDGRGIDTDKVRRKAYERGIIDEAALESMADDEAAQLIFAPGFSTADQISDVSGRGVGMDAVRSSIERLGGSVSTVNARGQGLTVRLRLPLTMAVSRVLLITAGGQRFGVPLDDVVETVRTERTALTRVAGRPVLALREEILPLSSLGSLLDIGGDLDAEHLNVLVVRTPTGPLGLVVDRFHQNTDVILKPLEGLLAATPGYCGTALLGDGLVLLVLDVKELNTRATAAR</sequence>
<dbReference type="PANTHER" id="PTHR43395">
    <property type="entry name" value="SENSOR HISTIDINE KINASE CHEA"/>
    <property type="match status" value="1"/>
</dbReference>
<dbReference type="Pfam" id="PF01584">
    <property type="entry name" value="CheW"/>
    <property type="match status" value="1"/>
</dbReference>
<feature type="compositionally biased region" description="Low complexity" evidence="9">
    <location>
        <begin position="382"/>
        <end position="405"/>
    </location>
</feature>
<name>A0ABP8VB86_9ACTN</name>
<feature type="domain" description="CheW-like" evidence="11">
    <location>
        <begin position="682"/>
        <end position="815"/>
    </location>
</feature>
<protein>
    <recommendedName>
        <fullName evidence="3">histidine kinase</fullName>
        <ecNumber evidence="3">2.7.13.3</ecNumber>
    </recommendedName>
</protein>
<comment type="caution">
    <text evidence="13">The sequence shown here is derived from an EMBL/GenBank/DDBJ whole genome shotgun (WGS) entry which is preliminary data.</text>
</comment>
<keyword evidence="7" id="KW-0902">Two-component regulatory system</keyword>
<dbReference type="Pfam" id="PF02895">
    <property type="entry name" value="H-kinase_dim"/>
    <property type="match status" value="1"/>
</dbReference>
<dbReference type="CDD" id="cd16916">
    <property type="entry name" value="HATPase_CheA-like"/>
    <property type="match status" value="1"/>
</dbReference>
<dbReference type="InterPro" id="IPR008207">
    <property type="entry name" value="Sig_transdc_His_kin_Hpt_dom"/>
</dbReference>
<evidence type="ECO:0000256" key="1">
    <source>
        <dbReference type="ARBA" id="ARBA00000085"/>
    </source>
</evidence>
<evidence type="ECO:0000259" key="10">
    <source>
        <dbReference type="PROSITE" id="PS50109"/>
    </source>
</evidence>
<dbReference type="SMART" id="SM00260">
    <property type="entry name" value="CheW"/>
    <property type="match status" value="1"/>
</dbReference>
<dbReference type="InterPro" id="IPR036061">
    <property type="entry name" value="CheW-like_dom_sf"/>
</dbReference>
<evidence type="ECO:0000259" key="12">
    <source>
        <dbReference type="PROSITE" id="PS50894"/>
    </source>
</evidence>
<evidence type="ECO:0000256" key="9">
    <source>
        <dbReference type="SAM" id="MobiDB-lite"/>
    </source>
</evidence>
<keyword evidence="4 8" id="KW-0597">Phosphoprotein</keyword>
<keyword evidence="5" id="KW-0808">Transferase</keyword>
<dbReference type="SUPFAM" id="SSF47384">
    <property type="entry name" value="Homodimeric domain of signal transducing histidine kinase"/>
    <property type="match status" value="1"/>
</dbReference>
<dbReference type="SUPFAM" id="SSF50341">
    <property type="entry name" value="CheW-like"/>
    <property type="match status" value="1"/>
</dbReference>
<dbReference type="InterPro" id="IPR004105">
    <property type="entry name" value="CheA-like_dim"/>
</dbReference>
<organism evidence="13 14">
    <name type="scientific">Kineococcus glutinatus</name>
    <dbReference type="NCBI Taxonomy" id="1070872"/>
    <lineage>
        <taxon>Bacteria</taxon>
        <taxon>Bacillati</taxon>
        <taxon>Actinomycetota</taxon>
        <taxon>Actinomycetes</taxon>
        <taxon>Kineosporiales</taxon>
        <taxon>Kineosporiaceae</taxon>
        <taxon>Kineococcus</taxon>
    </lineage>
</organism>
<dbReference type="InterPro" id="IPR036097">
    <property type="entry name" value="HisK_dim/P_sf"/>
</dbReference>
<dbReference type="SMART" id="SM00073">
    <property type="entry name" value="HPT"/>
    <property type="match status" value="1"/>
</dbReference>
<dbReference type="PROSITE" id="PS50109">
    <property type="entry name" value="HIS_KIN"/>
    <property type="match status" value="1"/>
</dbReference>
<keyword evidence="14" id="KW-1185">Reference proteome</keyword>
<proteinExistence type="predicted"/>
<reference evidence="14" key="1">
    <citation type="journal article" date="2019" name="Int. J. Syst. Evol. Microbiol.">
        <title>The Global Catalogue of Microorganisms (GCM) 10K type strain sequencing project: providing services to taxonomists for standard genome sequencing and annotation.</title>
        <authorList>
            <consortium name="The Broad Institute Genomics Platform"/>
            <consortium name="The Broad Institute Genome Sequencing Center for Infectious Disease"/>
            <person name="Wu L."/>
            <person name="Ma J."/>
        </authorList>
    </citation>
    <scope>NUCLEOTIDE SEQUENCE [LARGE SCALE GENOMIC DNA]</scope>
    <source>
        <strain evidence="14">JCM 18126</strain>
    </source>
</reference>
<evidence type="ECO:0000256" key="8">
    <source>
        <dbReference type="PROSITE-ProRule" id="PRU00110"/>
    </source>
</evidence>
<evidence type="ECO:0000256" key="5">
    <source>
        <dbReference type="ARBA" id="ARBA00022679"/>
    </source>
</evidence>
<evidence type="ECO:0000256" key="7">
    <source>
        <dbReference type="ARBA" id="ARBA00023012"/>
    </source>
</evidence>
<dbReference type="InterPro" id="IPR051315">
    <property type="entry name" value="Bact_Chemotaxis_CheA"/>
</dbReference>
<dbReference type="InterPro" id="IPR036641">
    <property type="entry name" value="HPT_dom_sf"/>
</dbReference>
<dbReference type="SMART" id="SM01231">
    <property type="entry name" value="H-kinase_dim"/>
    <property type="match status" value="1"/>
</dbReference>
<dbReference type="InterPro" id="IPR005467">
    <property type="entry name" value="His_kinase_dom"/>
</dbReference>